<keyword evidence="5" id="KW-0560">Oxidoreductase</keyword>
<dbReference type="Proteomes" id="UP000076798">
    <property type="component" value="Unassembled WGS sequence"/>
</dbReference>
<keyword evidence="4" id="KW-0479">Metal-binding</keyword>
<gene>
    <name evidence="8" type="ORF">SISSUDRAFT_993061</name>
</gene>
<keyword evidence="9" id="KW-1185">Reference proteome</keyword>
<evidence type="ECO:0000256" key="6">
    <source>
        <dbReference type="ARBA" id="ARBA00023004"/>
    </source>
</evidence>
<evidence type="ECO:0000256" key="2">
    <source>
        <dbReference type="ARBA" id="ARBA00010617"/>
    </source>
</evidence>
<dbReference type="InterPro" id="IPR036396">
    <property type="entry name" value="Cyt_P450_sf"/>
</dbReference>
<proteinExistence type="inferred from homology"/>
<evidence type="ECO:0008006" key="10">
    <source>
        <dbReference type="Google" id="ProtNLM"/>
    </source>
</evidence>
<keyword evidence="3" id="KW-0349">Heme</keyword>
<dbReference type="PANTHER" id="PTHR46300:SF7">
    <property type="entry name" value="P450, PUTATIVE (EUROFUNG)-RELATED"/>
    <property type="match status" value="1"/>
</dbReference>
<accession>A0A165YNA8</accession>
<comment type="cofactor">
    <cofactor evidence="1">
        <name>heme</name>
        <dbReference type="ChEBI" id="CHEBI:30413"/>
    </cofactor>
</comment>
<dbReference type="GO" id="GO:0005506">
    <property type="term" value="F:iron ion binding"/>
    <property type="evidence" value="ECO:0007669"/>
    <property type="project" value="InterPro"/>
</dbReference>
<dbReference type="OrthoDB" id="1055148at2759"/>
<feature type="non-terminal residue" evidence="8">
    <location>
        <position position="1"/>
    </location>
</feature>
<keyword evidence="7" id="KW-0503">Monooxygenase</keyword>
<dbReference type="InterPro" id="IPR050364">
    <property type="entry name" value="Cytochrome_P450_fung"/>
</dbReference>
<name>A0A165YNA8_9AGAM</name>
<dbReference type="GO" id="GO:0020037">
    <property type="term" value="F:heme binding"/>
    <property type="evidence" value="ECO:0007669"/>
    <property type="project" value="InterPro"/>
</dbReference>
<dbReference type="EMBL" id="KV428242">
    <property type="protein sequence ID" value="KZT33428.1"/>
    <property type="molecule type" value="Genomic_DNA"/>
</dbReference>
<evidence type="ECO:0000256" key="3">
    <source>
        <dbReference type="ARBA" id="ARBA00022617"/>
    </source>
</evidence>
<evidence type="ECO:0000256" key="1">
    <source>
        <dbReference type="ARBA" id="ARBA00001971"/>
    </source>
</evidence>
<evidence type="ECO:0000256" key="4">
    <source>
        <dbReference type="ARBA" id="ARBA00022723"/>
    </source>
</evidence>
<dbReference type="PANTHER" id="PTHR46300">
    <property type="entry name" value="P450, PUTATIVE (EUROFUNG)-RELATED-RELATED"/>
    <property type="match status" value="1"/>
</dbReference>
<dbReference type="GO" id="GO:0004497">
    <property type="term" value="F:monooxygenase activity"/>
    <property type="evidence" value="ECO:0007669"/>
    <property type="project" value="UniProtKB-KW"/>
</dbReference>
<keyword evidence="6" id="KW-0408">Iron</keyword>
<organism evidence="8 9">
    <name type="scientific">Sistotremastrum suecicum HHB10207 ss-3</name>
    <dbReference type="NCBI Taxonomy" id="1314776"/>
    <lineage>
        <taxon>Eukaryota</taxon>
        <taxon>Fungi</taxon>
        <taxon>Dikarya</taxon>
        <taxon>Basidiomycota</taxon>
        <taxon>Agaricomycotina</taxon>
        <taxon>Agaricomycetes</taxon>
        <taxon>Sistotremastrales</taxon>
        <taxon>Sistotremastraceae</taxon>
        <taxon>Sistotremastrum</taxon>
    </lineage>
</organism>
<evidence type="ECO:0000256" key="7">
    <source>
        <dbReference type="ARBA" id="ARBA00023033"/>
    </source>
</evidence>
<dbReference type="Gene3D" id="1.10.630.10">
    <property type="entry name" value="Cytochrome P450"/>
    <property type="match status" value="1"/>
</dbReference>
<reference evidence="8 9" key="1">
    <citation type="journal article" date="2016" name="Mol. Biol. Evol.">
        <title>Comparative Genomics of Early-Diverging Mushroom-Forming Fungi Provides Insights into the Origins of Lignocellulose Decay Capabilities.</title>
        <authorList>
            <person name="Nagy L.G."/>
            <person name="Riley R."/>
            <person name="Tritt A."/>
            <person name="Adam C."/>
            <person name="Daum C."/>
            <person name="Floudas D."/>
            <person name="Sun H."/>
            <person name="Yadav J.S."/>
            <person name="Pangilinan J."/>
            <person name="Larsson K.H."/>
            <person name="Matsuura K."/>
            <person name="Barry K."/>
            <person name="Labutti K."/>
            <person name="Kuo R."/>
            <person name="Ohm R.A."/>
            <person name="Bhattacharya S.S."/>
            <person name="Shirouzu T."/>
            <person name="Yoshinaga Y."/>
            <person name="Martin F.M."/>
            <person name="Grigoriev I.V."/>
            <person name="Hibbett D.S."/>
        </authorList>
    </citation>
    <scope>NUCLEOTIDE SEQUENCE [LARGE SCALE GENOMIC DNA]</scope>
    <source>
        <strain evidence="8 9">HHB10207 ss-3</strain>
    </source>
</reference>
<dbReference type="AlphaFoldDB" id="A0A165YNA8"/>
<evidence type="ECO:0000313" key="9">
    <source>
        <dbReference type="Proteomes" id="UP000076798"/>
    </source>
</evidence>
<protein>
    <recommendedName>
        <fullName evidence="10">Cytochrome P450</fullName>
    </recommendedName>
</protein>
<evidence type="ECO:0000313" key="8">
    <source>
        <dbReference type="EMBL" id="KZT33428.1"/>
    </source>
</evidence>
<dbReference type="SUPFAM" id="SSF48264">
    <property type="entry name" value="Cytochrome P450"/>
    <property type="match status" value="1"/>
</dbReference>
<comment type="similarity">
    <text evidence="2">Belongs to the cytochrome P450 family.</text>
</comment>
<dbReference type="GO" id="GO:0016705">
    <property type="term" value="F:oxidoreductase activity, acting on paired donors, with incorporation or reduction of molecular oxygen"/>
    <property type="evidence" value="ECO:0007669"/>
    <property type="project" value="InterPro"/>
</dbReference>
<sequence length="230" mass="26104">GDVVYPRAASRHVLILNSHQTALDLLEPKSAIFSSKPRIVFASDMYVLLPLPIYTISISSRCGFGKTLVLTPYNARMRTARKYFNSLMSSHHAPQYWTLEEAAARQLVRRIYEDISGGDEHGERLFERIKWTTASVALLIAYGYEPAKLDDPLIRMEGATSSYFEQATTPGAWIVNSIPALKRLPTWLPFISFPRIAAKWRRETEDVVNYPFEMVRAQIVSYLISVTSNS</sequence>
<evidence type="ECO:0000256" key="5">
    <source>
        <dbReference type="ARBA" id="ARBA00023002"/>
    </source>
</evidence>
<dbReference type="STRING" id="1314776.A0A165YNA8"/>